<dbReference type="GO" id="GO:0000160">
    <property type="term" value="P:phosphorelay signal transduction system"/>
    <property type="evidence" value="ECO:0007669"/>
    <property type="project" value="InterPro"/>
</dbReference>
<protein>
    <recommendedName>
        <fullName evidence="3">Hpt domain-containing protein</fullName>
    </recommendedName>
</protein>
<reference evidence="1" key="1">
    <citation type="journal article" date="2014" name="Int. J. Syst. Evol. Microbiol.">
        <title>Complete genome sequence of Corynebacterium casei LMG S-19264T (=DSM 44701T), isolated from a smear-ripened cheese.</title>
        <authorList>
            <consortium name="US DOE Joint Genome Institute (JGI-PGF)"/>
            <person name="Walter F."/>
            <person name="Albersmeier A."/>
            <person name="Kalinowski J."/>
            <person name="Ruckert C."/>
        </authorList>
    </citation>
    <scope>NUCLEOTIDE SEQUENCE</scope>
    <source>
        <strain evidence="1">CGMCC 1.12924</strain>
    </source>
</reference>
<dbReference type="Proteomes" id="UP000652231">
    <property type="component" value="Unassembled WGS sequence"/>
</dbReference>
<dbReference type="InterPro" id="IPR036641">
    <property type="entry name" value="HPT_dom_sf"/>
</dbReference>
<dbReference type="AlphaFoldDB" id="A0A8J2VDT1"/>
<sequence>MSKTYSFDSLQEIAGGDKEFMAIIAKTFLDEIPPDLNAMIQAVNDNNKALAYQFAHKMKPNLEMLGLNLTKDVTSIESWTNTSKSKAAVEPQVEKIETILRQVFKELKEDFNL</sequence>
<evidence type="ECO:0000313" key="1">
    <source>
        <dbReference type="EMBL" id="GGE01017.1"/>
    </source>
</evidence>
<organism evidence="1 2">
    <name type="scientific">Planktosalinus lacus</name>
    <dbReference type="NCBI Taxonomy" id="1526573"/>
    <lineage>
        <taxon>Bacteria</taxon>
        <taxon>Pseudomonadati</taxon>
        <taxon>Bacteroidota</taxon>
        <taxon>Flavobacteriia</taxon>
        <taxon>Flavobacteriales</taxon>
        <taxon>Flavobacteriaceae</taxon>
        <taxon>Planktosalinus</taxon>
    </lineage>
</organism>
<evidence type="ECO:0008006" key="3">
    <source>
        <dbReference type="Google" id="ProtNLM"/>
    </source>
</evidence>
<accession>A0A8J2VDT1</accession>
<proteinExistence type="predicted"/>
<comment type="caution">
    <text evidence="1">The sequence shown here is derived from an EMBL/GenBank/DDBJ whole genome shotgun (WGS) entry which is preliminary data.</text>
</comment>
<reference evidence="1" key="2">
    <citation type="submission" date="2020-09" db="EMBL/GenBank/DDBJ databases">
        <authorList>
            <person name="Sun Q."/>
            <person name="Zhou Y."/>
        </authorList>
    </citation>
    <scope>NUCLEOTIDE SEQUENCE</scope>
    <source>
        <strain evidence="1">CGMCC 1.12924</strain>
    </source>
</reference>
<dbReference type="Gene3D" id="1.20.120.160">
    <property type="entry name" value="HPT domain"/>
    <property type="match status" value="1"/>
</dbReference>
<evidence type="ECO:0000313" key="2">
    <source>
        <dbReference type="Proteomes" id="UP000652231"/>
    </source>
</evidence>
<dbReference type="SUPFAM" id="SSF47226">
    <property type="entry name" value="Histidine-containing phosphotransfer domain, HPT domain"/>
    <property type="match status" value="1"/>
</dbReference>
<keyword evidence="2" id="KW-1185">Reference proteome</keyword>
<dbReference type="RefSeq" id="WP_188443168.1">
    <property type="nucleotide sequence ID" value="NZ_BMGK01000013.1"/>
</dbReference>
<name>A0A8J2VDT1_9FLAO</name>
<dbReference type="EMBL" id="BMGK01000013">
    <property type="protein sequence ID" value="GGE01017.1"/>
    <property type="molecule type" value="Genomic_DNA"/>
</dbReference>
<gene>
    <name evidence="1" type="ORF">GCM10011312_25570</name>
</gene>